<organism evidence="1 2">
    <name type="scientific">Actinoplanes lutulentus</name>
    <dbReference type="NCBI Taxonomy" id="1287878"/>
    <lineage>
        <taxon>Bacteria</taxon>
        <taxon>Bacillati</taxon>
        <taxon>Actinomycetota</taxon>
        <taxon>Actinomycetes</taxon>
        <taxon>Micromonosporales</taxon>
        <taxon>Micromonosporaceae</taxon>
        <taxon>Actinoplanes</taxon>
    </lineage>
</organism>
<gene>
    <name evidence="1" type="ORF">B0I29_1337</name>
</gene>
<protein>
    <submittedName>
        <fullName evidence="1">Uncharacterized protein</fullName>
    </submittedName>
</protein>
<accession>A0A327YW38</accession>
<dbReference type="OrthoDB" id="3336462at2"/>
<proteinExistence type="predicted"/>
<comment type="caution">
    <text evidence="1">The sequence shown here is derived from an EMBL/GenBank/DDBJ whole genome shotgun (WGS) entry which is preliminary data.</text>
</comment>
<dbReference type="AlphaFoldDB" id="A0A327YW38"/>
<evidence type="ECO:0000313" key="1">
    <source>
        <dbReference type="EMBL" id="RAK25468.1"/>
    </source>
</evidence>
<dbReference type="Proteomes" id="UP000249341">
    <property type="component" value="Unassembled WGS sequence"/>
</dbReference>
<reference evidence="1 2" key="1">
    <citation type="submission" date="2018-06" db="EMBL/GenBank/DDBJ databases">
        <title>Genomic Encyclopedia of Type Strains, Phase III (KMG-III): the genomes of soil and plant-associated and newly described type strains.</title>
        <authorList>
            <person name="Whitman W."/>
        </authorList>
    </citation>
    <scope>NUCLEOTIDE SEQUENCE [LARGE SCALE GENOMIC DNA]</scope>
    <source>
        <strain evidence="1 2">CGMCC 4.7090</strain>
    </source>
</reference>
<sequence length="155" mass="17662">MSDAEIATYLMLRYMRALRPGKHALYGVFVTSGYRETFFRQHRSTWRSVEMLYRLRLIDKMPATGRAFRTGNVADPKIKEKTARKPVVRYKINDDGLRVNALPTAWQVLTEPTPQDLIRREHGPLAERAGPTLSDLFTMLGAVDRPAGTRARDGT</sequence>
<name>A0A327YW38_9ACTN</name>
<keyword evidence="2" id="KW-1185">Reference proteome</keyword>
<dbReference type="RefSeq" id="WP_111655121.1">
    <property type="nucleotide sequence ID" value="NZ_JACHWI010000001.1"/>
</dbReference>
<evidence type="ECO:0000313" key="2">
    <source>
        <dbReference type="Proteomes" id="UP000249341"/>
    </source>
</evidence>
<dbReference type="EMBL" id="QLMJ01000033">
    <property type="protein sequence ID" value="RAK25468.1"/>
    <property type="molecule type" value="Genomic_DNA"/>
</dbReference>